<sequence>MKKKNLYQKLRIQKSKIASFNQMNTIYGGGRSNPCDSIETMDCPTNTCPPGSNGCNTANCPPETAECPSANTICLCNSFITDPGITGC</sequence>
<dbReference type="EMBL" id="JACGWS010000003">
    <property type="protein sequence ID" value="MBC8754147.1"/>
    <property type="molecule type" value="Genomic_DNA"/>
</dbReference>
<dbReference type="RefSeq" id="WP_187561199.1">
    <property type="nucleotide sequence ID" value="NZ_JACGWS010000003.1"/>
</dbReference>
<comment type="caution">
    <text evidence="1">The sequence shown here is derived from an EMBL/GenBank/DDBJ whole genome shotgun (WGS) entry which is preliminary data.</text>
</comment>
<name>A0ABR7Q6J8_9FLAO</name>
<protein>
    <recommendedName>
        <fullName evidence="3">Bacteriocin</fullName>
    </recommendedName>
</protein>
<dbReference type="Proteomes" id="UP000619238">
    <property type="component" value="Unassembled WGS sequence"/>
</dbReference>
<accession>A0ABR7Q6J8</accession>
<evidence type="ECO:0000313" key="2">
    <source>
        <dbReference type="Proteomes" id="UP000619238"/>
    </source>
</evidence>
<keyword evidence="2" id="KW-1185">Reference proteome</keyword>
<reference evidence="1 2" key="1">
    <citation type="submission" date="2020-07" db="EMBL/GenBank/DDBJ databases">
        <title>Description of Kordia aestuariivivens sp. nov., isolated from a tidal flat.</title>
        <authorList>
            <person name="Park S."/>
            <person name="Yoon J.-H."/>
        </authorList>
    </citation>
    <scope>NUCLEOTIDE SEQUENCE [LARGE SCALE GENOMIC DNA]</scope>
    <source>
        <strain evidence="1 2">YSTF-M3</strain>
    </source>
</reference>
<evidence type="ECO:0000313" key="1">
    <source>
        <dbReference type="EMBL" id="MBC8754147.1"/>
    </source>
</evidence>
<proteinExistence type="predicted"/>
<organism evidence="1 2">
    <name type="scientific">Kordia aestuariivivens</name>
    <dbReference type="NCBI Taxonomy" id="2759037"/>
    <lineage>
        <taxon>Bacteria</taxon>
        <taxon>Pseudomonadati</taxon>
        <taxon>Bacteroidota</taxon>
        <taxon>Flavobacteriia</taxon>
        <taxon>Flavobacteriales</taxon>
        <taxon>Flavobacteriaceae</taxon>
        <taxon>Kordia</taxon>
    </lineage>
</organism>
<evidence type="ECO:0008006" key="3">
    <source>
        <dbReference type="Google" id="ProtNLM"/>
    </source>
</evidence>
<gene>
    <name evidence="1" type="ORF">H2O64_05655</name>
</gene>